<dbReference type="GO" id="GO:0003700">
    <property type="term" value="F:DNA-binding transcription factor activity"/>
    <property type="evidence" value="ECO:0007669"/>
    <property type="project" value="InterPro"/>
</dbReference>
<dbReference type="GO" id="GO:0003677">
    <property type="term" value="F:DNA binding"/>
    <property type="evidence" value="ECO:0007669"/>
    <property type="project" value="UniProtKB-KW"/>
</dbReference>
<keyword evidence="6" id="KW-1185">Reference proteome</keyword>
<evidence type="ECO:0000313" key="5">
    <source>
        <dbReference type="EMBL" id="KPL74772.1"/>
    </source>
</evidence>
<dbReference type="AlphaFoldDB" id="A0A0P6XR12"/>
<dbReference type="EMBL" id="LGCK01000002">
    <property type="protein sequence ID" value="KPL74772.1"/>
    <property type="molecule type" value="Genomic_DNA"/>
</dbReference>
<dbReference type="RefSeq" id="WP_062423204.1">
    <property type="nucleotide sequence ID" value="NZ_LGCK01000002.1"/>
</dbReference>
<evidence type="ECO:0000313" key="6">
    <source>
        <dbReference type="Proteomes" id="UP000050430"/>
    </source>
</evidence>
<dbReference type="SUPFAM" id="SSF46785">
    <property type="entry name" value="Winged helix' DNA-binding domain"/>
    <property type="match status" value="1"/>
</dbReference>
<dbReference type="PRINTS" id="PR00035">
    <property type="entry name" value="HTHGNTR"/>
</dbReference>
<name>A0A0P6XR12_9CHLR</name>
<dbReference type="GO" id="GO:0045892">
    <property type="term" value="P:negative regulation of DNA-templated transcription"/>
    <property type="evidence" value="ECO:0007669"/>
    <property type="project" value="TreeGrafter"/>
</dbReference>
<dbReference type="PANTHER" id="PTHR44846:SF17">
    <property type="entry name" value="GNTR-FAMILY TRANSCRIPTIONAL REGULATOR"/>
    <property type="match status" value="1"/>
</dbReference>
<evidence type="ECO:0000259" key="4">
    <source>
        <dbReference type="PROSITE" id="PS50949"/>
    </source>
</evidence>
<evidence type="ECO:0000256" key="2">
    <source>
        <dbReference type="ARBA" id="ARBA00023125"/>
    </source>
</evidence>
<dbReference type="InterPro" id="IPR011663">
    <property type="entry name" value="UTRA"/>
</dbReference>
<dbReference type="PANTHER" id="PTHR44846">
    <property type="entry name" value="MANNOSYL-D-GLYCERATE TRANSPORT/METABOLISM SYSTEM REPRESSOR MNGR-RELATED"/>
    <property type="match status" value="1"/>
</dbReference>
<dbReference type="OrthoDB" id="149756at2"/>
<dbReference type="Gene3D" id="3.40.1410.10">
    <property type="entry name" value="Chorismate lyase-like"/>
    <property type="match status" value="1"/>
</dbReference>
<dbReference type="SUPFAM" id="SSF64288">
    <property type="entry name" value="Chorismate lyase-like"/>
    <property type="match status" value="1"/>
</dbReference>
<dbReference type="Pfam" id="PF07702">
    <property type="entry name" value="UTRA"/>
    <property type="match status" value="1"/>
</dbReference>
<dbReference type="SMART" id="SM00866">
    <property type="entry name" value="UTRA"/>
    <property type="match status" value="1"/>
</dbReference>
<dbReference type="Proteomes" id="UP000050430">
    <property type="component" value="Unassembled WGS sequence"/>
</dbReference>
<protein>
    <recommendedName>
        <fullName evidence="4">HTH gntR-type domain-containing protein</fullName>
    </recommendedName>
</protein>
<dbReference type="InterPro" id="IPR050679">
    <property type="entry name" value="Bact_HTH_transcr_reg"/>
</dbReference>
<dbReference type="InterPro" id="IPR000524">
    <property type="entry name" value="Tscrpt_reg_HTH_GntR"/>
</dbReference>
<organism evidence="5 6">
    <name type="scientific">Leptolinea tardivitalis</name>
    <dbReference type="NCBI Taxonomy" id="229920"/>
    <lineage>
        <taxon>Bacteria</taxon>
        <taxon>Bacillati</taxon>
        <taxon>Chloroflexota</taxon>
        <taxon>Anaerolineae</taxon>
        <taxon>Anaerolineales</taxon>
        <taxon>Anaerolineaceae</taxon>
        <taxon>Leptolinea</taxon>
    </lineage>
</organism>
<evidence type="ECO:0000256" key="3">
    <source>
        <dbReference type="ARBA" id="ARBA00023163"/>
    </source>
</evidence>
<dbReference type="STRING" id="229920.ADM99_01470"/>
<keyword evidence="1" id="KW-0805">Transcription regulation</keyword>
<dbReference type="InterPro" id="IPR036390">
    <property type="entry name" value="WH_DNA-bd_sf"/>
</dbReference>
<dbReference type="Pfam" id="PF00392">
    <property type="entry name" value="GntR"/>
    <property type="match status" value="1"/>
</dbReference>
<keyword evidence="2" id="KW-0238">DNA-binding</keyword>
<keyword evidence="3" id="KW-0804">Transcription</keyword>
<sequence>MELENSLIQLLGTLSPGDRLPPEPDLARQLGVSRAMLREVVTGLVERGLLIRRQGIGTFVASQAPFIDFGLEVLESLDSLAKRKGMETEVLELEIRSRRMTADEIEIFNPIENSANVLEVSRVIAINGKAVAYLVDNVPEIYLAQADVKSSIHGSVYDLLAQKKEIPLSYSRTDILAINADAETSRKLKIGEGTALILLTAQLYTTNGRIVDYSISYFVPGQFKFHVMRRLGRPTEW</sequence>
<dbReference type="CDD" id="cd07377">
    <property type="entry name" value="WHTH_GntR"/>
    <property type="match status" value="1"/>
</dbReference>
<gene>
    <name evidence="5" type="ORF">ADM99_01470</name>
</gene>
<proteinExistence type="predicted"/>
<dbReference type="InterPro" id="IPR036388">
    <property type="entry name" value="WH-like_DNA-bd_sf"/>
</dbReference>
<dbReference type="Gene3D" id="1.10.10.10">
    <property type="entry name" value="Winged helix-like DNA-binding domain superfamily/Winged helix DNA-binding domain"/>
    <property type="match status" value="1"/>
</dbReference>
<comment type="caution">
    <text evidence="5">The sequence shown here is derived from an EMBL/GenBank/DDBJ whole genome shotgun (WGS) entry which is preliminary data.</text>
</comment>
<reference evidence="5 6" key="1">
    <citation type="submission" date="2015-07" db="EMBL/GenBank/DDBJ databases">
        <title>Genome sequence of Leptolinea tardivitalis DSM 16556.</title>
        <authorList>
            <person name="Hemp J."/>
            <person name="Ward L.M."/>
            <person name="Pace L.A."/>
            <person name="Fischer W.W."/>
        </authorList>
    </citation>
    <scope>NUCLEOTIDE SEQUENCE [LARGE SCALE GENOMIC DNA]</scope>
    <source>
        <strain evidence="5 6">YMTK-2</strain>
    </source>
</reference>
<dbReference type="PROSITE" id="PS50949">
    <property type="entry name" value="HTH_GNTR"/>
    <property type="match status" value="1"/>
</dbReference>
<evidence type="ECO:0000256" key="1">
    <source>
        <dbReference type="ARBA" id="ARBA00023015"/>
    </source>
</evidence>
<dbReference type="InterPro" id="IPR028978">
    <property type="entry name" value="Chorismate_lyase_/UTRA_dom_sf"/>
</dbReference>
<dbReference type="SMART" id="SM00345">
    <property type="entry name" value="HTH_GNTR"/>
    <property type="match status" value="1"/>
</dbReference>
<accession>A0A0P6XR12</accession>
<feature type="domain" description="HTH gntR-type" evidence="4">
    <location>
        <begin position="1"/>
        <end position="63"/>
    </location>
</feature>